<evidence type="ECO:0000313" key="4">
    <source>
        <dbReference type="EMBL" id="RNA69985.1"/>
    </source>
</evidence>
<dbReference type="Pfam" id="PF17853">
    <property type="entry name" value="GGDEF_2"/>
    <property type="match status" value="1"/>
</dbReference>
<comment type="similarity">
    <text evidence="1">Belongs to the CdaR family.</text>
</comment>
<dbReference type="InterPro" id="IPR042070">
    <property type="entry name" value="PucR_C-HTH_sf"/>
</dbReference>
<organism evidence="4 5">
    <name type="scientific">Alteribacter keqinensis</name>
    <dbReference type="NCBI Taxonomy" id="2483800"/>
    <lineage>
        <taxon>Bacteria</taxon>
        <taxon>Bacillati</taxon>
        <taxon>Bacillota</taxon>
        <taxon>Bacilli</taxon>
        <taxon>Bacillales</taxon>
        <taxon>Bacillaceae</taxon>
        <taxon>Alteribacter</taxon>
    </lineage>
</organism>
<evidence type="ECO:0000259" key="3">
    <source>
        <dbReference type="Pfam" id="PF17853"/>
    </source>
</evidence>
<dbReference type="RefSeq" id="WP_122897497.1">
    <property type="nucleotide sequence ID" value="NZ_RHIB01000001.1"/>
</dbReference>
<accession>A0A3M7TZX5</accession>
<feature type="domain" description="PucR C-terminal helix-turn-helix" evidence="2">
    <location>
        <begin position="350"/>
        <end position="407"/>
    </location>
</feature>
<dbReference type="InterPro" id="IPR029016">
    <property type="entry name" value="GAF-like_dom_sf"/>
</dbReference>
<gene>
    <name evidence="4" type="ORF">EBO34_08655</name>
</gene>
<evidence type="ECO:0000259" key="2">
    <source>
        <dbReference type="Pfam" id="PF13556"/>
    </source>
</evidence>
<keyword evidence="5" id="KW-1185">Reference proteome</keyword>
<comment type="caution">
    <text evidence="4">The sequence shown here is derived from an EMBL/GenBank/DDBJ whole genome shotgun (WGS) entry which is preliminary data.</text>
</comment>
<dbReference type="Gene3D" id="1.10.10.2840">
    <property type="entry name" value="PucR C-terminal helix-turn-helix domain"/>
    <property type="match status" value="1"/>
</dbReference>
<dbReference type="Pfam" id="PF13556">
    <property type="entry name" value="HTH_30"/>
    <property type="match status" value="1"/>
</dbReference>
<dbReference type="OrthoDB" id="9792148at2"/>
<reference evidence="4 5" key="1">
    <citation type="submission" date="2018-10" db="EMBL/GenBank/DDBJ databases">
        <title>Bacillus Keqinensis sp. nov., a moderately halophilic bacterium isolated from a saline-alkaline lake.</title>
        <authorList>
            <person name="Wang H."/>
        </authorList>
    </citation>
    <scope>NUCLEOTIDE SEQUENCE [LARGE SCALE GENOMIC DNA]</scope>
    <source>
        <strain evidence="4 5">KQ-3</strain>
    </source>
</reference>
<dbReference type="InterPro" id="IPR025736">
    <property type="entry name" value="PucR_C-HTH_dom"/>
</dbReference>
<dbReference type="InterPro" id="IPR041522">
    <property type="entry name" value="CdaR_GGDEF"/>
</dbReference>
<dbReference type="AlphaFoldDB" id="A0A3M7TZX5"/>
<evidence type="ECO:0000256" key="1">
    <source>
        <dbReference type="ARBA" id="ARBA00006754"/>
    </source>
</evidence>
<evidence type="ECO:0000313" key="5">
    <source>
        <dbReference type="Proteomes" id="UP000278746"/>
    </source>
</evidence>
<proteinExistence type="inferred from homology"/>
<name>A0A3M7TZX5_9BACI</name>
<dbReference type="Gene3D" id="3.30.450.40">
    <property type="match status" value="1"/>
</dbReference>
<feature type="domain" description="CdaR GGDEF-like" evidence="3">
    <location>
        <begin position="173"/>
        <end position="295"/>
    </location>
</feature>
<protein>
    <submittedName>
        <fullName evidence="4">PucR family transcriptional regulator</fullName>
    </submittedName>
</protein>
<dbReference type="PANTHER" id="PTHR33744">
    <property type="entry name" value="CARBOHYDRATE DIACID REGULATOR"/>
    <property type="match status" value="1"/>
</dbReference>
<dbReference type="Proteomes" id="UP000278746">
    <property type="component" value="Unassembled WGS sequence"/>
</dbReference>
<dbReference type="EMBL" id="RHIB01000001">
    <property type="protein sequence ID" value="RNA69985.1"/>
    <property type="molecule type" value="Genomic_DNA"/>
</dbReference>
<dbReference type="PANTHER" id="PTHR33744:SF1">
    <property type="entry name" value="DNA-BINDING TRANSCRIPTIONAL ACTIVATOR ADER"/>
    <property type="match status" value="1"/>
</dbReference>
<dbReference type="InterPro" id="IPR051448">
    <property type="entry name" value="CdaR-like_regulators"/>
</dbReference>
<sequence length="417" mass="47413">MSTKSTHPNPFKGSFGSLENLVDKISDVLECPVTIEDPAHRLLAYSSHGEGTDSARIATIMRRRVPERVISSLWKDGTMQRLHQSEKPVRISQIQEVGLGDRIAMTIRSKSEIIGYIWLLEVDNQLDDDDLELLLYASQAAKNQLVQLHGRKKKREKGHQEFFWQLLTGHLKNHDEISESFEGFNIKVPLPVAVFVFQFPEEINDKTERNISYMITTTQKIIAPLYALDGNELVLLGSPSPVTNGILSPEAFIEEFTSQMALRFHSGNLIGGSGNGYTDYTKIETSYQEALSVLKLKEQFSDELRGTCTYNHLGIYRYIDVLSAKNKEDGYENLSLKKLKEYDRLHNTQLKETLDVFLIKDSHVNEAAKALNVHSNTLNYRLKRITEVGGINLRDPNEKMTLFLDMKLDKLKQNGLL</sequence>